<dbReference type="SMART" id="SM00494">
    <property type="entry name" value="ChtBD2"/>
    <property type="match status" value="2"/>
</dbReference>
<dbReference type="InterPro" id="IPR036508">
    <property type="entry name" value="Chitin-bd_dom_sf"/>
</dbReference>
<dbReference type="Pfam" id="PF01607">
    <property type="entry name" value="CBM_14"/>
    <property type="match status" value="2"/>
</dbReference>
<evidence type="ECO:0000259" key="2">
    <source>
        <dbReference type="PROSITE" id="PS50940"/>
    </source>
</evidence>
<name>A0A915C818_PARUN</name>
<sequence>MRSTSLLLLIVLEVWVASNHVEGKALFTEVDNGFCNQRPDGDYSIGCMSPYITCASRRPYEKKCPNDLVLDEASGMCVEKTSISLCGGRPSAIAAIKSLAASPPTLSQPQVVLQPQVVSQKQSVSQVQVVKQQKVVPHSPVVAIASAVARQPIAAIRFCTPHQNGFFALGCSPRYLVCVDGRPTYNACERGVFDEGKMTCLPKNLVKRCRSRAFGAVGGAY</sequence>
<evidence type="ECO:0000313" key="4">
    <source>
        <dbReference type="WBParaSite" id="PgR099_g008_t02"/>
    </source>
</evidence>
<evidence type="ECO:0000256" key="1">
    <source>
        <dbReference type="SAM" id="SignalP"/>
    </source>
</evidence>
<protein>
    <submittedName>
        <fullName evidence="4">Chitin-binding type-2 domain-containing protein</fullName>
    </submittedName>
</protein>
<keyword evidence="3" id="KW-1185">Reference proteome</keyword>
<reference evidence="4" key="1">
    <citation type="submission" date="2022-11" db="UniProtKB">
        <authorList>
            <consortium name="WormBaseParasite"/>
        </authorList>
    </citation>
    <scope>IDENTIFICATION</scope>
</reference>
<organism evidence="3 4">
    <name type="scientific">Parascaris univalens</name>
    <name type="common">Nematode worm</name>
    <dbReference type="NCBI Taxonomy" id="6257"/>
    <lineage>
        <taxon>Eukaryota</taxon>
        <taxon>Metazoa</taxon>
        <taxon>Ecdysozoa</taxon>
        <taxon>Nematoda</taxon>
        <taxon>Chromadorea</taxon>
        <taxon>Rhabditida</taxon>
        <taxon>Spirurina</taxon>
        <taxon>Ascaridomorpha</taxon>
        <taxon>Ascaridoidea</taxon>
        <taxon>Ascarididae</taxon>
        <taxon>Parascaris</taxon>
    </lineage>
</organism>
<dbReference type="GO" id="GO:0008061">
    <property type="term" value="F:chitin binding"/>
    <property type="evidence" value="ECO:0007669"/>
    <property type="project" value="InterPro"/>
</dbReference>
<proteinExistence type="predicted"/>
<evidence type="ECO:0000313" key="3">
    <source>
        <dbReference type="Proteomes" id="UP000887569"/>
    </source>
</evidence>
<dbReference type="InterPro" id="IPR002557">
    <property type="entry name" value="Chitin-bd_dom"/>
</dbReference>
<feature type="domain" description="Chitin-binding type-2" evidence="2">
    <location>
        <begin position="32"/>
        <end position="88"/>
    </location>
</feature>
<dbReference type="Proteomes" id="UP000887569">
    <property type="component" value="Unplaced"/>
</dbReference>
<dbReference type="AlphaFoldDB" id="A0A915C818"/>
<feature type="chain" id="PRO_5036850041" evidence="1">
    <location>
        <begin position="24"/>
        <end position="221"/>
    </location>
</feature>
<dbReference type="PROSITE" id="PS50940">
    <property type="entry name" value="CHIT_BIND_II"/>
    <property type="match status" value="1"/>
</dbReference>
<dbReference type="GO" id="GO:0005576">
    <property type="term" value="C:extracellular region"/>
    <property type="evidence" value="ECO:0007669"/>
    <property type="project" value="InterPro"/>
</dbReference>
<keyword evidence="1" id="KW-0732">Signal</keyword>
<accession>A0A915C818</accession>
<feature type="signal peptide" evidence="1">
    <location>
        <begin position="1"/>
        <end position="23"/>
    </location>
</feature>
<dbReference type="SUPFAM" id="SSF57625">
    <property type="entry name" value="Invertebrate chitin-binding proteins"/>
    <property type="match status" value="2"/>
</dbReference>
<dbReference type="WBParaSite" id="PgR099_g008_t02">
    <property type="protein sequence ID" value="PgR099_g008_t02"/>
    <property type="gene ID" value="PgR099_g008"/>
</dbReference>